<feature type="compositionally biased region" description="Basic and acidic residues" evidence="1">
    <location>
        <begin position="95"/>
        <end position="111"/>
    </location>
</feature>
<dbReference type="PANTHER" id="PTHR34660:SF7">
    <property type="entry name" value="DNA LIGASE-LIKE PROTEIN"/>
    <property type="match status" value="1"/>
</dbReference>
<sequence length="307" mass="35201">MSRCLPYPPPGYSLSRSSNEALIESIKLQKEREKSKEQRKEKKREKKEKKKEKHEKTKEKKDKTTKKLDTLNTQVVKKVCEDTKVNFLLKTRETETKQLERSNLTSEHEEPIPLDGPSTSFDSTENSNKRKRHPSPPVVDCSRRHGKIIRIRLTSKKQNESNTPAVEHCSTSGRSDFPARKEDANIGQPMALKIERERICAPQPVVAIAPCKTKNPSIVNAVMTPMQRAELEYKNLIVDWTPPQLQDTFLDQDSDWLFSSKKPDVCAEKRQKCGDDRISCSSSSALYPRAQYLNEVDIYALPFTVPF</sequence>
<dbReference type="AlphaFoldDB" id="A0ABD3UA32"/>
<accession>A0ABD3UA32</accession>
<feature type="compositionally biased region" description="Polar residues" evidence="1">
    <location>
        <begin position="117"/>
        <end position="126"/>
    </location>
</feature>
<proteinExistence type="predicted"/>
<evidence type="ECO:0000313" key="3">
    <source>
        <dbReference type="Proteomes" id="UP001634393"/>
    </source>
</evidence>
<organism evidence="2 3">
    <name type="scientific">Penstemon smallii</name>
    <dbReference type="NCBI Taxonomy" id="265156"/>
    <lineage>
        <taxon>Eukaryota</taxon>
        <taxon>Viridiplantae</taxon>
        <taxon>Streptophyta</taxon>
        <taxon>Embryophyta</taxon>
        <taxon>Tracheophyta</taxon>
        <taxon>Spermatophyta</taxon>
        <taxon>Magnoliopsida</taxon>
        <taxon>eudicotyledons</taxon>
        <taxon>Gunneridae</taxon>
        <taxon>Pentapetalae</taxon>
        <taxon>asterids</taxon>
        <taxon>lamiids</taxon>
        <taxon>Lamiales</taxon>
        <taxon>Plantaginaceae</taxon>
        <taxon>Cheloneae</taxon>
        <taxon>Penstemon</taxon>
    </lineage>
</organism>
<feature type="region of interest" description="Disordered" evidence="1">
    <location>
        <begin position="27"/>
        <end position="72"/>
    </location>
</feature>
<reference evidence="2 3" key="1">
    <citation type="submission" date="2024-12" db="EMBL/GenBank/DDBJ databases">
        <title>The unique morphological basis and parallel evolutionary history of personate flowers in Penstemon.</title>
        <authorList>
            <person name="Depatie T.H."/>
            <person name="Wessinger C.A."/>
        </authorList>
    </citation>
    <scope>NUCLEOTIDE SEQUENCE [LARGE SCALE GENOMIC DNA]</scope>
    <source>
        <strain evidence="2">WTNN_2</strain>
        <tissue evidence="2">Leaf</tissue>
    </source>
</reference>
<dbReference type="Proteomes" id="UP001634393">
    <property type="component" value="Unassembled WGS sequence"/>
</dbReference>
<keyword evidence="3" id="KW-1185">Reference proteome</keyword>
<gene>
    <name evidence="2" type="ORF">ACJIZ3_002741</name>
</gene>
<feature type="compositionally biased region" description="Basic residues" evidence="1">
    <location>
        <begin position="41"/>
        <end position="53"/>
    </location>
</feature>
<name>A0ABD3UA32_9LAMI</name>
<comment type="caution">
    <text evidence="2">The sequence shown here is derived from an EMBL/GenBank/DDBJ whole genome shotgun (WGS) entry which is preliminary data.</text>
</comment>
<feature type="region of interest" description="Disordered" evidence="1">
    <location>
        <begin position="157"/>
        <end position="181"/>
    </location>
</feature>
<dbReference type="EMBL" id="JBJXBP010000002">
    <property type="protein sequence ID" value="KAL3845338.1"/>
    <property type="molecule type" value="Genomic_DNA"/>
</dbReference>
<feature type="region of interest" description="Disordered" evidence="1">
    <location>
        <begin position="95"/>
        <end position="141"/>
    </location>
</feature>
<feature type="compositionally biased region" description="Basic and acidic residues" evidence="1">
    <location>
        <begin position="54"/>
        <end position="69"/>
    </location>
</feature>
<evidence type="ECO:0000313" key="2">
    <source>
        <dbReference type="EMBL" id="KAL3845338.1"/>
    </source>
</evidence>
<feature type="compositionally biased region" description="Basic and acidic residues" evidence="1">
    <location>
        <begin position="27"/>
        <end position="40"/>
    </location>
</feature>
<feature type="compositionally biased region" description="Polar residues" evidence="1">
    <location>
        <begin position="160"/>
        <end position="174"/>
    </location>
</feature>
<protein>
    <submittedName>
        <fullName evidence="2">Uncharacterized protein</fullName>
    </submittedName>
</protein>
<evidence type="ECO:0000256" key="1">
    <source>
        <dbReference type="SAM" id="MobiDB-lite"/>
    </source>
</evidence>
<dbReference type="PANTHER" id="PTHR34660">
    <property type="entry name" value="MYB-LIKE PROTEIN X"/>
    <property type="match status" value="1"/>
</dbReference>